<keyword evidence="2" id="KW-1185">Reference proteome</keyword>
<dbReference type="Gene3D" id="3.90.70.10">
    <property type="entry name" value="Cysteine proteinases"/>
    <property type="match status" value="1"/>
</dbReference>
<organism evidence="1 2">
    <name type="scientific">Hominifimenecus microfluidus</name>
    <dbReference type="NCBI Taxonomy" id="2885348"/>
    <lineage>
        <taxon>Bacteria</taxon>
        <taxon>Bacillati</taxon>
        <taxon>Bacillota</taxon>
        <taxon>Clostridia</taxon>
        <taxon>Lachnospirales</taxon>
        <taxon>Lachnospiraceae</taxon>
        <taxon>Hominifimenecus</taxon>
    </lineage>
</organism>
<proteinExistence type="predicted"/>
<dbReference type="SUPFAM" id="SSF82171">
    <property type="entry name" value="DPP6 N-terminal domain-like"/>
    <property type="match status" value="1"/>
</dbReference>
<dbReference type="Proteomes" id="UP001198182">
    <property type="component" value="Unassembled WGS sequence"/>
</dbReference>
<dbReference type="EMBL" id="JAJEQR010000010">
    <property type="protein sequence ID" value="MCC2230345.1"/>
    <property type="molecule type" value="Genomic_DNA"/>
</dbReference>
<dbReference type="RefSeq" id="WP_308453050.1">
    <property type="nucleotide sequence ID" value="NZ_JAJEQR010000010.1"/>
</dbReference>
<reference evidence="1" key="1">
    <citation type="submission" date="2021-10" db="EMBL/GenBank/DDBJ databases">
        <title>Anaerobic single-cell dispensing facilitates the cultivation of human gut bacteria.</title>
        <authorList>
            <person name="Afrizal A."/>
        </authorList>
    </citation>
    <scope>NUCLEOTIDE SEQUENCE</scope>
    <source>
        <strain evidence="1">CLA-AA-H215</strain>
    </source>
</reference>
<protein>
    <submittedName>
        <fullName evidence="1">Uncharacterized protein</fullName>
    </submittedName>
</protein>
<evidence type="ECO:0000313" key="1">
    <source>
        <dbReference type="EMBL" id="MCC2230345.1"/>
    </source>
</evidence>
<dbReference type="AlphaFoldDB" id="A0AAE3EAG9"/>
<name>A0AAE3EAG9_9FIRM</name>
<comment type="caution">
    <text evidence="1">The sequence shown here is derived from an EMBL/GenBank/DDBJ whole genome shotgun (WGS) entry which is preliminary data.</text>
</comment>
<gene>
    <name evidence="1" type="ORF">LKD81_04940</name>
</gene>
<evidence type="ECO:0000313" key="2">
    <source>
        <dbReference type="Proteomes" id="UP001198182"/>
    </source>
</evidence>
<sequence length="844" mass="94680">MNKLIKKILILGGIFLIAAIAFLWMTRGSKEEQTIDYGVMEEASLPIVSMSAEGYAINTLYGYVNEMGASYVQESLTPLAADRRLPVTIETCGNEIRKIRYEIRSLDGEELVEAIDITDWETSDGKVQAILPIQDIIRKETEYSLRLTLETDLHNAVYYYTRIIEDETLHTKEMLEYVSDFHASAFRAADAQDYAINWEVDASADKDTLTSVNIHSDFSQLTYGDLSPSAVGDPQITVLEMDDTFGSFQVRYELQAEGDDTRIGNYVAEEFFCLQWSSLRFYLMDYERTMRQEFEASVSTFTEDSIEFGMVQESDVSTVQSPDGSYRVFTVGGDLWSYSEEKREAVLLFSFRQDGQSSAQRLHEEYEVQLVNVDDNGNVEFFVYGYMNRGDHEGQVGLSYYRYVKSDNALQEIFYVSSDKSYEVLREDIRRLSHREGDLVYILFDNNVYAVDYQGKEVVVVVENADARGLVVSEEQNAIAWQQGDDLRQAGSIQILYLDSGKSQILNAASGEYLRTQGFIGQDFVSTAGRTSDIQAEGFETIWPQYRLTIVNPEGGEEAHYEYNAVYISDVTVEAGQVHLERLQKSVSGYERIADDTLMQNQTEMPNTDNILTARINETQKRVYSLKTTSDNAKKTLNVSVPNRVLYTADTTLKPSSSSEGALRYYAYGAGHLVGVYENAGDAIRLAYDSMGWVTDSLGNRVWHRTARGNGTVSMTISADAAVTSGSGRMGGCVKGILLREDAYADVDALLAEGRSAEAILEESLPGTPVNLTGCDMRQIYYYLSQNTPVLVISTNDTPLLLVGYDPYNVDIYDPLDGSTYKMGQQDALNTFTQAGNQFLGYLR</sequence>
<accession>A0AAE3EAG9</accession>